<dbReference type="PANTHER" id="PTHR47219:SF9">
    <property type="entry name" value="GTPASE ACTIVATING PROTEIN AND CENTROSOME-ASSOCIATED, ISOFORM B"/>
    <property type="match status" value="1"/>
</dbReference>
<organism evidence="3 4">
    <name type="scientific">Russula ochroleuca</name>
    <dbReference type="NCBI Taxonomy" id="152965"/>
    <lineage>
        <taxon>Eukaryota</taxon>
        <taxon>Fungi</taxon>
        <taxon>Dikarya</taxon>
        <taxon>Basidiomycota</taxon>
        <taxon>Agaricomycotina</taxon>
        <taxon>Agaricomycetes</taxon>
        <taxon>Russulales</taxon>
        <taxon>Russulaceae</taxon>
        <taxon>Russula</taxon>
    </lineage>
</organism>
<sequence length="705" mass="78031">METPNLMVVPPTPLDAKPAPSPSSSVSTAPSTPGLTQSSECTQRGSSETTMEIYSMYGDDDHSSWPNDGRLQDMSRATESPYRNAGRASHESSTYYSATAKSQRSSYTGAAPRTSAISTTSGSSSADTSSPYMGIEEDISSDFHSILPPPLPPKPPQKYSRSGSSHPNPDGAFEPASQTRYLSPSPPRSRPSSARSNTSSGLNGHTTSIPRSSHGPPSDHASLTSPSSRLISRPASQTTGTSTSPRLLTRKRSDLSITPSAGEDPDSFHVRSTYAQLDVFGVKGDGIDEGVERTRARVGGSRESELQAMNAIGDEDEKRRDLSPQEVQMLASLDRYGFFALPSHDRFVLLPTASLLKPLSHISRAVTSASPNVTILPALPQPRPPIREAERMEKWGRMLQPRSRDAGGNVQTWRINPEKEHKLARRAFKGIPDRWRGAAWLALIGRFAHVDKEQLVALSIEYREALEKHSQYDIQIDLDVPRTINGHILFRTRYGLGQRSLFHVLHSFSLHCGQCGYCQGMGPVAAMLLCYFAPERAYASLVHLHDAYHMHDIFSPGFPGLLESIYVQERITEELMPEVYASFKKHIVSTTSYATKWYITLFANSIPFQTHLRLWDVFLLEGPDLFVIVAVSIIWVHRDRITAETANFETVLSLLSSFFVPEDENVFLNWIAKVAENKKMRSKMESWRVEWKGLVASGRDGDALL</sequence>
<reference evidence="3" key="1">
    <citation type="submission" date="2019-10" db="EMBL/GenBank/DDBJ databases">
        <authorList>
            <consortium name="DOE Joint Genome Institute"/>
            <person name="Kuo A."/>
            <person name="Miyauchi S."/>
            <person name="Kiss E."/>
            <person name="Drula E."/>
            <person name="Kohler A."/>
            <person name="Sanchez-Garcia M."/>
            <person name="Andreopoulos B."/>
            <person name="Barry K.W."/>
            <person name="Bonito G."/>
            <person name="Buee M."/>
            <person name="Carver A."/>
            <person name="Chen C."/>
            <person name="Cichocki N."/>
            <person name="Clum A."/>
            <person name="Culley D."/>
            <person name="Crous P.W."/>
            <person name="Fauchery L."/>
            <person name="Girlanda M."/>
            <person name="Hayes R."/>
            <person name="Keri Z."/>
            <person name="LaButti K."/>
            <person name="Lipzen A."/>
            <person name="Lombard V."/>
            <person name="Magnuson J."/>
            <person name="Maillard F."/>
            <person name="Morin E."/>
            <person name="Murat C."/>
            <person name="Nolan M."/>
            <person name="Ohm R."/>
            <person name="Pangilinan J."/>
            <person name="Pereira M."/>
            <person name="Perotto S."/>
            <person name="Peter M."/>
            <person name="Riley R."/>
            <person name="Sitrit Y."/>
            <person name="Stielow B."/>
            <person name="Szollosi G."/>
            <person name="Zifcakova L."/>
            <person name="Stursova M."/>
            <person name="Spatafora J.W."/>
            <person name="Tedersoo L."/>
            <person name="Vaario L.-M."/>
            <person name="Yamada A."/>
            <person name="Yan M."/>
            <person name="Wang P."/>
            <person name="Xu J."/>
            <person name="Bruns T."/>
            <person name="Baldrian P."/>
            <person name="Vilgalys R."/>
            <person name="Henrissat B."/>
            <person name="Grigoriev I.V."/>
            <person name="Hibbett D."/>
            <person name="Nagy L.G."/>
            <person name="Martin F.M."/>
        </authorList>
    </citation>
    <scope>NUCLEOTIDE SEQUENCE</scope>
    <source>
        <strain evidence="3">Prilba</strain>
    </source>
</reference>
<dbReference type="InterPro" id="IPR000195">
    <property type="entry name" value="Rab-GAP-TBC_dom"/>
</dbReference>
<proteinExistence type="predicted"/>
<dbReference type="SMART" id="SM00164">
    <property type="entry name" value="TBC"/>
    <property type="match status" value="1"/>
</dbReference>
<feature type="compositionally biased region" description="Polar residues" evidence="1">
    <location>
        <begin position="201"/>
        <end position="211"/>
    </location>
</feature>
<keyword evidence="4" id="KW-1185">Reference proteome</keyword>
<dbReference type="Gene3D" id="1.10.8.270">
    <property type="entry name" value="putative rabgap domain of human tbc1 domain family member 14 like domains"/>
    <property type="match status" value="1"/>
</dbReference>
<dbReference type="FunFam" id="1.10.8.270:FF:000023">
    <property type="entry name" value="TBC domain-containing protein C1778.09"/>
    <property type="match status" value="1"/>
</dbReference>
<evidence type="ECO:0000259" key="2">
    <source>
        <dbReference type="PROSITE" id="PS50086"/>
    </source>
</evidence>
<evidence type="ECO:0000313" key="3">
    <source>
        <dbReference type="EMBL" id="KAF8480988.1"/>
    </source>
</evidence>
<dbReference type="PROSITE" id="PS50086">
    <property type="entry name" value="TBC_RABGAP"/>
    <property type="match status" value="1"/>
</dbReference>
<dbReference type="SUPFAM" id="SSF47923">
    <property type="entry name" value="Ypt/Rab-GAP domain of gyp1p"/>
    <property type="match status" value="2"/>
</dbReference>
<evidence type="ECO:0000256" key="1">
    <source>
        <dbReference type="SAM" id="MobiDB-lite"/>
    </source>
</evidence>
<accession>A0A9P5MX85</accession>
<evidence type="ECO:0000313" key="4">
    <source>
        <dbReference type="Proteomes" id="UP000759537"/>
    </source>
</evidence>
<dbReference type="Pfam" id="PF00566">
    <property type="entry name" value="RabGAP-TBC"/>
    <property type="match status" value="1"/>
</dbReference>
<feature type="compositionally biased region" description="Low complexity" evidence="1">
    <location>
        <begin position="114"/>
        <end position="130"/>
    </location>
</feature>
<dbReference type="Proteomes" id="UP000759537">
    <property type="component" value="Unassembled WGS sequence"/>
</dbReference>
<dbReference type="InterPro" id="IPR035969">
    <property type="entry name" value="Rab-GAP_TBC_sf"/>
</dbReference>
<dbReference type="GO" id="GO:0031267">
    <property type="term" value="F:small GTPase binding"/>
    <property type="evidence" value="ECO:0007669"/>
    <property type="project" value="TreeGrafter"/>
</dbReference>
<name>A0A9P5MX85_9AGAM</name>
<dbReference type="EMBL" id="WHVB01000007">
    <property type="protein sequence ID" value="KAF8480988.1"/>
    <property type="molecule type" value="Genomic_DNA"/>
</dbReference>
<feature type="compositionally biased region" description="Polar residues" evidence="1">
    <location>
        <begin position="221"/>
        <end position="246"/>
    </location>
</feature>
<protein>
    <submittedName>
        <fullName evidence="3">RabGAP/TBC</fullName>
    </submittedName>
</protein>
<comment type="caution">
    <text evidence="3">The sequence shown here is derived from an EMBL/GenBank/DDBJ whole genome shotgun (WGS) entry which is preliminary data.</text>
</comment>
<dbReference type="Gene3D" id="1.10.472.80">
    <property type="entry name" value="Ypt/Rab-GAP domain of gyp1p, domain 3"/>
    <property type="match status" value="1"/>
</dbReference>
<feature type="region of interest" description="Disordered" evidence="1">
    <location>
        <begin position="1"/>
        <end position="269"/>
    </location>
</feature>
<dbReference type="AlphaFoldDB" id="A0A9P5MX85"/>
<feature type="compositionally biased region" description="Low complexity" evidence="1">
    <location>
        <begin position="190"/>
        <end position="200"/>
    </location>
</feature>
<reference evidence="3" key="2">
    <citation type="journal article" date="2020" name="Nat. Commun.">
        <title>Large-scale genome sequencing of mycorrhizal fungi provides insights into the early evolution of symbiotic traits.</title>
        <authorList>
            <person name="Miyauchi S."/>
            <person name="Kiss E."/>
            <person name="Kuo A."/>
            <person name="Drula E."/>
            <person name="Kohler A."/>
            <person name="Sanchez-Garcia M."/>
            <person name="Morin E."/>
            <person name="Andreopoulos B."/>
            <person name="Barry K.W."/>
            <person name="Bonito G."/>
            <person name="Buee M."/>
            <person name="Carver A."/>
            <person name="Chen C."/>
            <person name="Cichocki N."/>
            <person name="Clum A."/>
            <person name="Culley D."/>
            <person name="Crous P.W."/>
            <person name="Fauchery L."/>
            <person name="Girlanda M."/>
            <person name="Hayes R.D."/>
            <person name="Keri Z."/>
            <person name="LaButti K."/>
            <person name="Lipzen A."/>
            <person name="Lombard V."/>
            <person name="Magnuson J."/>
            <person name="Maillard F."/>
            <person name="Murat C."/>
            <person name="Nolan M."/>
            <person name="Ohm R.A."/>
            <person name="Pangilinan J."/>
            <person name="Pereira M.F."/>
            <person name="Perotto S."/>
            <person name="Peter M."/>
            <person name="Pfister S."/>
            <person name="Riley R."/>
            <person name="Sitrit Y."/>
            <person name="Stielow J.B."/>
            <person name="Szollosi G."/>
            <person name="Zifcakova L."/>
            <person name="Stursova M."/>
            <person name="Spatafora J.W."/>
            <person name="Tedersoo L."/>
            <person name="Vaario L.M."/>
            <person name="Yamada A."/>
            <person name="Yan M."/>
            <person name="Wang P."/>
            <person name="Xu J."/>
            <person name="Bruns T."/>
            <person name="Baldrian P."/>
            <person name="Vilgalys R."/>
            <person name="Dunand C."/>
            <person name="Henrissat B."/>
            <person name="Grigoriev I.V."/>
            <person name="Hibbett D."/>
            <person name="Nagy L.G."/>
            <person name="Martin F.M."/>
        </authorList>
    </citation>
    <scope>NUCLEOTIDE SEQUENCE</scope>
    <source>
        <strain evidence="3">Prilba</strain>
    </source>
</reference>
<feature type="compositionally biased region" description="Polar residues" evidence="1">
    <location>
        <begin position="91"/>
        <end position="108"/>
    </location>
</feature>
<feature type="compositionally biased region" description="Polar residues" evidence="1">
    <location>
        <begin position="34"/>
        <end position="52"/>
    </location>
</feature>
<feature type="compositionally biased region" description="Pro residues" evidence="1">
    <location>
        <begin position="147"/>
        <end position="156"/>
    </location>
</feature>
<feature type="domain" description="Rab-GAP TBC" evidence="2">
    <location>
        <begin position="430"/>
        <end position="622"/>
    </location>
</feature>
<dbReference type="GO" id="GO:0005096">
    <property type="term" value="F:GTPase activator activity"/>
    <property type="evidence" value="ECO:0007669"/>
    <property type="project" value="TreeGrafter"/>
</dbReference>
<dbReference type="InterPro" id="IPR050302">
    <property type="entry name" value="Rab_GAP_TBC_domain"/>
</dbReference>
<dbReference type="OrthoDB" id="294251at2759"/>
<dbReference type="PANTHER" id="PTHR47219">
    <property type="entry name" value="RAB GTPASE-ACTIVATING PROTEIN 1-LIKE"/>
    <property type="match status" value="1"/>
</dbReference>
<gene>
    <name evidence="3" type="ORF">DFH94DRAFT_737215</name>
</gene>
<feature type="compositionally biased region" description="Low complexity" evidence="1">
    <location>
        <begin position="22"/>
        <end position="33"/>
    </location>
</feature>